<accession>A0AAD7ZKE2</accession>
<dbReference type="Proteomes" id="UP001233999">
    <property type="component" value="Unassembled WGS sequence"/>
</dbReference>
<keyword evidence="2" id="KW-1185">Reference proteome</keyword>
<proteinExistence type="predicted"/>
<comment type="caution">
    <text evidence="1">The sequence shown here is derived from an EMBL/GenBank/DDBJ whole genome shotgun (WGS) entry which is preliminary data.</text>
</comment>
<reference evidence="1" key="2">
    <citation type="submission" date="2023-05" db="EMBL/GenBank/DDBJ databases">
        <authorList>
            <person name="Fouks B."/>
        </authorList>
    </citation>
    <scope>NUCLEOTIDE SEQUENCE</scope>
    <source>
        <strain evidence="1">Stay&amp;Tobe</strain>
        <tissue evidence="1">Testes</tissue>
    </source>
</reference>
<name>A0AAD7ZKE2_DIPPU</name>
<evidence type="ECO:0000313" key="1">
    <source>
        <dbReference type="EMBL" id="KAJ9581717.1"/>
    </source>
</evidence>
<reference evidence="1" key="1">
    <citation type="journal article" date="2023" name="IScience">
        <title>Live-bearing cockroach genome reveals convergent evolutionary mechanisms linked to viviparity in insects and beyond.</title>
        <authorList>
            <person name="Fouks B."/>
            <person name="Harrison M.C."/>
            <person name="Mikhailova A.A."/>
            <person name="Marchal E."/>
            <person name="English S."/>
            <person name="Carruthers M."/>
            <person name="Jennings E.C."/>
            <person name="Chiamaka E.L."/>
            <person name="Frigard R.A."/>
            <person name="Pippel M."/>
            <person name="Attardo G.M."/>
            <person name="Benoit J.B."/>
            <person name="Bornberg-Bauer E."/>
            <person name="Tobe S.S."/>
        </authorList>
    </citation>
    <scope>NUCLEOTIDE SEQUENCE</scope>
    <source>
        <strain evidence="1">Stay&amp;Tobe</strain>
    </source>
</reference>
<dbReference type="AlphaFoldDB" id="A0AAD7ZKE2"/>
<protein>
    <submittedName>
        <fullName evidence="1">Uncharacterized protein</fullName>
    </submittedName>
</protein>
<feature type="non-terminal residue" evidence="1">
    <location>
        <position position="1"/>
    </location>
</feature>
<dbReference type="EMBL" id="JASPKZ010007848">
    <property type="protein sequence ID" value="KAJ9581717.1"/>
    <property type="molecule type" value="Genomic_DNA"/>
</dbReference>
<organism evidence="1 2">
    <name type="scientific">Diploptera punctata</name>
    <name type="common">Pacific beetle cockroach</name>
    <dbReference type="NCBI Taxonomy" id="6984"/>
    <lineage>
        <taxon>Eukaryota</taxon>
        <taxon>Metazoa</taxon>
        <taxon>Ecdysozoa</taxon>
        <taxon>Arthropoda</taxon>
        <taxon>Hexapoda</taxon>
        <taxon>Insecta</taxon>
        <taxon>Pterygota</taxon>
        <taxon>Neoptera</taxon>
        <taxon>Polyneoptera</taxon>
        <taxon>Dictyoptera</taxon>
        <taxon>Blattodea</taxon>
        <taxon>Blaberoidea</taxon>
        <taxon>Blaberidae</taxon>
        <taxon>Diplopterinae</taxon>
        <taxon>Diploptera</taxon>
    </lineage>
</organism>
<evidence type="ECO:0000313" key="2">
    <source>
        <dbReference type="Proteomes" id="UP001233999"/>
    </source>
</evidence>
<gene>
    <name evidence="1" type="ORF">L9F63_023105</name>
</gene>
<sequence>MNSTLEQHGISNRYKKLMDVPCQDQENRYGHLTNMPPSRDSVAFTSTKGLLNGPGQNNCFLNSAVQAPMQSYMFLVIALLFVCGTN</sequence>